<dbReference type="HOGENOM" id="CLU_613818_0_0_9"/>
<feature type="transmembrane region" description="Helical" evidence="1">
    <location>
        <begin position="244"/>
        <end position="261"/>
    </location>
</feature>
<dbReference type="EMBL" id="AE014133">
    <property type="protein sequence ID" value="AAN58944.1"/>
    <property type="molecule type" value="Genomic_DNA"/>
</dbReference>
<feature type="transmembrane region" description="Helical" evidence="1">
    <location>
        <begin position="212"/>
        <end position="232"/>
    </location>
</feature>
<feature type="transmembrane region" description="Helical" evidence="1">
    <location>
        <begin position="276"/>
        <end position="294"/>
    </location>
</feature>
<feature type="transmembrane region" description="Helical" evidence="1">
    <location>
        <begin position="52"/>
        <end position="70"/>
    </location>
</feature>
<keyword evidence="1" id="KW-0472">Membrane</keyword>
<evidence type="ECO:0008006" key="4">
    <source>
        <dbReference type="Google" id="ProtNLM"/>
    </source>
</evidence>
<reference evidence="2 3" key="1">
    <citation type="journal article" date="2002" name="Proc. Natl. Acad. Sci. U.S.A.">
        <title>Genome sequence of Streptococcus mutans UA159, a cariogenic dental pathogen.</title>
        <authorList>
            <person name="Ajdic D."/>
            <person name="McShan W.M."/>
            <person name="McLaughlin R.E."/>
            <person name="Savic G."/>
            <person name="Chang J."/>
            <person name="Carson M.B."/>
            <person name="Primeaux C."/>
            <person name="Tian R."/>
            <person name="Kenton S."/>
            <person name="Jia H."/>
            <person name="Lin S."/>
            <person name="Qian Y."/>
            <person name="Li S."/>
            <person name="Zhu H."/>
            <person name="Najar F."/>
            <person name="Lai H."/>
            <person name="White J."/>
            <person name="Roe B.A."/>
            <person name="Ferretti J.J."/>
        </authorList>
    </citation>
    <scope>NUCLEOTIDE SEQUENCE [LARGE SCALE GENOMIC DNA]</scope>
    <source>
        <strain evidence="3">ATCC 700610 / UA159</strain>
    </source>
</reference>
<proteinExistence type="predicted"/>
<dbReference type="STRING" id="210007.SMU_1262c"/>
<feature type="transmembrane region" description="Helical" evidence="1">
    <location>
        <begin position="77"/>
        <end position="97"/>
    </location>
</feature>
<keyword evidence="1" id="KW-0812">Transmembrane</keyword>
<dbReference type="KEGG" id="smu:SMU_1262c"/>
<organism evidence="2 3">
    <name type="scientific">Streptococcus mutans serotype c (strain ATCC 700610 / UA159)</name>
    <dbReference type="NCBI Taxonomy" id="210007"/>
    <lineage>
        <taxon>Bacteria</taxon>
        <taxon>Bacillati</taxon>
        <taxon>Bacillota</taxon>
        <taxon>Bacilli</taxon>
        <taxon>Lactobacillales</taxon>
        <taxon>Streptococcaceae</taxon>
        <taxon>Streptococcus</taxon>
    </lineage>
</organism>
<sequence length="446" mass="51743">MRFARIIKSVWNCMQRLIVLLPMLTVISLLILGSLLFLVSLIPSLLLKGRDIVEFFIIIILLVYFVHLLRNQLLIRYGILYTILTISSVSIFCLPQYRSIILLQPTILFIYAIYQESRLIQIKNFFEKNKSVLTWFNIFDAIYLLAFLYRKNLDKTYVINKIWSIFNDLHLPLLLTSIGLLVIVPMLIRTVIAITIYKKQYHIEVPPNKTLGMVWLSNCICSFSQLFIIIALVEQIKTVQFESIALTFCFISFLSVLFWNVSYESLKDNGDDKTELMLRLTAISFVFIIIALLSQKENETISILMWLLPIVIPMFIGGLGKLEPQFVSTQKLDRHVYQLTMFSFNTLLIYRLQSVCSVEINENQYTLKSLIVYVLKDKFEQDNSGFVATLILLLLSLGAGYELSKFLILLLKRVYLNSDNGYFIKKGEKNNARNTLQRSARSQRKP</sequence>
<dbReference type="AlphaFoldDB" id="Q8DTR5"/>
<dbReference type="Proteomes" id="UP000002512">
    <property type="component" value="Chromosome"/>
</dbReference>
<feature type="transmembrane region" description="Helical" evidence="1">
    <location>
        <begin position="132"/>
        <end position="149"/>
    </location>
</feature>
<feature type="transmembrane region" description="Helical" evidence="1">
    <location>
        <begin position="169"/>
        <end position="192"/>
    </location>
</feature>
<keyword evidence="3" id="KW-1185">Reference proteome</keyword>
<feature type="transmembrane region" description="Helical" evidence="1">
    <location>
        <begin position="301"/>
        <end position="320"/>
    </location>
</feature>
<evidence type="ECO:0000313" key="2">
    <source>
        <dbReference type="EMBL" id="AAN58944.1"/>
    </source>
</evidence>
<evidence type="ECO:0000313" key="3">
    <source>
        <dbReference type="Proteomes" id="UP000002512"/>
    </source>
</evidence>
<feature type="transmembrane region" description="Helical" evidence="1">
    <location>
        <begin position="20"/>
        <end position="46"/>
    </location>
</feature>
<keyword evidence="1" id="KW-1133">Transmembrane helix</keyword>
<accession>Q8DTR5</accession>
<protein>
    <recommendedName>
        <fullName evidence="4">Beta-carotene 15,15'-monooxygenase</fullName>
    </recommendedName>
</protein>
<feature type="transmembrane region" description="Helical" evidence="1">
    <location>
        <begin position="385"/>
        <end position="403"/>
    </location>
</feature>
<name>Q8DTR5_STRMU</name>
<dbReference type="PATRIC" id="fig|210007.7.peg.1131"/>
<dbReference type="OrthoDB" id="2223324at2"/>
<gene>
    <name evidence="2" type="ordered locus">SMU_1262c</name>
</gene>
<evidence type="ECO:0000256" key="1">
    <source>
        <dbReference type="SAM" id="Phobius"/>
    </source>
</evidence>
<dbReference type="RefSeq" id="WP_002263182.1">
    <property type="nucleotide sequence ID" value="NC_004350.2"/>
</dbReference>